<dbReference type="GO" id="GO:0005829">
    <property type="term" value="C:cytosol"/>
    <property type="evidence" value="ECO:0007669"/>
    <property type="project" value="TreeGrafter"/>
</dbReference>
<proteinExistence type="inferred from homology"/>
<dbReference type="PANTHER" id="PTHR43311:SF2">
    <property type="entry name" value="GLUTAMATE--TRNA LIGASE, MITOCHONDRIAL-RELATED"/>
    <property type="match status" value="1"/>
</dbReference>
<sequence length="483" mass="54832">MVRTRIAPSPTGSLHVGTLRAALFNYLFAKSQGGSFALRIEDTDIERSDKKFEKEIFQGFSWLGIIADEGPLEGGPFAPYRQTERIGTYSKYLELLLSQGNAFYCFHSEENLERERKELMAAKRPPIHACEYRSMERAEAEMLLETKGAAIIRFKTPLGKIITFTDLVRGEISFESDLLGDFSLAKGLTAPLYNFAVVVDDYEMQITHVIRGEDHIPNTPKQILIIEALGFLRPQYAHLPLILGSDRSKLSKRHGATSIDEYRKEGYLSDALFNFIALLGWSPGGDREIMTKEEIIKEFSLERVQKSGAIFDVAKLDWMNGEYIRKKSLVELARLCIPYIEDFFKFKIKNSKLKIGDIKKIIALEQPRLKKLSEIGDRADFFFREPVYEKELLQWKSMRTDELSQSLDKSYDLIFNIEFPVSKEAVEKAFFEMIGTGDKGSILWPLRVALTGKKASPGPFEILSILPKEVALKRIAAAKGLLA</sequence>
<evidence type="ECO:0000259" key="12">
    <source>
        <dbReference type="Pfam" id="PF19269"/>
    </source>
</evidence>
<comment type="caution">
    <text evidence="13">The sequence shown here is derived from an EMBL/GenBank/DDBJ whole genome shotgun (WGS) entry which is preliminary data.</text>
</comment>
<evidence type="ECO:0000256" key="4">
    <source>
        <dbReference type="ARBA" id="ARBA00022490"/>
    </source>
</evidence>
<dbReference type="InterPro" id="IPR049940">
    <property type="entry name" value="GluQ/Sye"/>
</dbReference>
<dbReference type="Pfam" id="PF19269">
    <property type="entry name" value="Anticodon_2"/>
    <property type="match status" value="1"/>
</dbReference>
<evidence type="ECO:0000313" key="14">
    <source>
        <dbReference type="Proteomes" id="UP000178574"/>
    </source>
</evidence>
<evidence type="ECO:0000256" key="10">
    <source>
        <dbReference type="HAMAP-Rule" id="MF_00022"/>
    </source>
</evidence>
<dbReference type="InterPro" id="IPR001412">
    <property type="entry name" value="aa-tRNA-synth_I_CS"/>
</dbReference>
<dbReference type="InterPro" id="IPR020751">
    <property type="entry name" value="aa-tRNA-synth_I_codon-bd_sub2"/>
</dbReference>
<evidence type="ECO:0000256" key="9">
    <source>
        <dbReference type="ARBA" id="ARBA00023146"/>
    </source>
</evidence>
<organism evidence="13 14">
    <name type="scientific">Candidatus Sungbacteria bacterium RIFCSPHIGHO2_01_FULL_50_25</name>
    <dbReference type="NCBI Taxonomy" id="1802265"/>
    <lineage>
        <taxon>Bacteria</taxon>
        <taxon>Candidatus Sungiibacteriota</taxon>
    </lineage>
</organism>
<feature type="domain" description="Glutamyl/glutaminyl-tRNA synthetase class Ib catalytic" evidence="11">
    <location>
        <begin position="1"/>
        <end position="318"/>
    </location>
</feature>
<dbReference type="Gene3D" id="1.10.10.350">
    <property type="match status" value="1"/>
</dbReference>
<dbReference type="InterPro" id="IPR014729">
    <property type="entry name" value="Rossmann-like_a/b/a_fold"/>
</dbReference>
<reference evidence="13 14" key="1">
    <citation type="journal article" date="2016" name="Nat. Commun.">
        <title>Thousands of microbial genomes shed light on interconnected biogeochemical processes in an aquifer system.</title>
        <authorList>
            <person name="Anantharaman K."/>
            <person name="Brown C.T."/>
            <person name="Hug L.A."/>
            <person name="Sharon I."/>
            <person name="Castelle C.J."/>
            <person name="Probst A.J."/>
            <person name="Thomas B.C."/>
            <person name="Singh A."/>
            <person name="Wilkins M.J."/>
            <person name="Karaoz U."/>
            <person name="Brodie E.L."/>
            <person name="Williams K.H."/>
            <person name="Hubbard S.S."/>
            <person name="Banfield J.F."/>
        </authorList>
    </citation>
    <scope>NUCLEOTIDE SEQUENCE [LARGE SCALE GENOMIC DNA]</scope>
</reference>
<gene>
    <name evidence="10" type="primary">gltX</name>
    <name evidence="13" type="ORF">A2847_03155</name>
</gene>
<dbReference type="InterPro" id="IPR004527">
    <property type="entry name" value="Glu-tRNA-ligase_bac/mito"/>
</dbReference>
<dbReference type="InterPro" id="IPR033910">
    <property type="entry name" value="GluRS_core"/>
</dbReference>
<feature type="short sequence motif" description="'HIGH' region" evidence="10">
    <location>
        <begin position="8"/>
        <end position="18"/>
    </location>
</feature>
<evidence type="ECO:0000256" key="8">
    <source>
        <dbReference type="ARBA" id="ARBA00022917"/>
    </source>
</evidence>
<dbReference type="HAMAP" id="MF_00022">
    <property type="entry name" value="Glu_tRNA_synth_type1"/>
    <property type="match status" value="1"/>
</dbReference>
<dbReference type="NCBIfam" id="TIGR00464">
    <property type="entry name" value="gltX_bact"/>
    <property type="match status" value="1"/>
</dbReference>
<dbReference type="Pfam" id="PF00749">
    <property type="entry name" value="tRNA-synt_1c"/>
    <property type="match status" value="1"/>
</dbReference>
<protein>
    <recommendedName>
        <fullName evidence="10">Glutamate--tRNA ligase</fullName>
        <ecNumber evidence="10">6.1.1.17</ecNumber>
    </recommendedName>
    <alternativeName>
        <fullName evidence="10">Glutamyl-tRNA synthetase</fullName>
        <shortName evidence="10">GluRS</shortName>
    </alternativeName>
</protein>
<dbReference type="EMBL" id="MHQD01000036">
    <property type="protein sequence ID" value="OGZ95340.1"/>
    <property type="molecule type" value="Genomic_DNA"/>
</dbReference>
<evidence type="ECO:0000256" key="7">
    <source>
        <dbReference type="ARBA" id="ARBA00022840"/>
    </source>
</evidence>
<keyword evidence="5 10" id="KW-0436">Ligase</keyword>
<dbReference type="GO" id="GO:0005524">
    <property type="term" value="F:ATP binding"/>
    <property type="evidence" value="ECO:0007669"/>
    <property type="project" value="UniProtKB-UniRule"/>
</dbReference>
<dbReference type="PRINTS" id="PR00987">
    <property type="entry name" value="TRNASYNTHGLU"/>
</dbReference>
<dbReference type="InterPro" id="IPR008925">
    <property type="entry name" value="aa_tRNA-synth_I_cd-bd_sf"/>
</dbReference>
<feature type="binding site" evidence="10">
    <location>
        <position position="252"/>
    </location>
    <ligand>
        <name>ATP</name>
        <dbReference type="ChEBI" id="CHEBI:30616"/>
    </ligand>
</feature>
<evidence type="ECO:0000256" key="5">
    <source>
        <dbReference type="ARBA" id="ARBA00022598"/>
    </source>
</evidence>
<dbReference type="Gene3D" id="3.40.50.620">
    <property type="entry name" value="HUPs"/>
    <property type="match status" value="1"/>
</dbReference>
<comment type="catalytic activity">
    <reaction evidence="10">
        <text>tRNA(Glu) + L-glutamate + ATP = L-glutamyl-tRNA(Glu) + AMP + diphosphate</text>
        <dbReference type="Rhea" id="RHEA:23540"/>
        <dbReference type="Rhea" id="RHEA-COMP:9663"/>
        <dbReference type="Rhea" id="RHEA-COMP:9680"/>
        <dbReference type="ChEBI" id="CHEBI:29985"/>
        <dbReference type="ChEBI" id="CHEBI:30616"/>
        <dbReference type="ChEBI" id="CHEBI:33019"/>
        <dbReference type="ChEBI" id="CHEBI:78442"/>
        <dbReference type="ChEBI" id="CHEBI:78520"/>
        <dbReference type="ChEBI" id="CHEBI:456215"/>
        <dbReference type="EC" id="6.1.1.17"/>
    </reaction>
</comment>
<dbReference type="GO" id="GO:0008270">
    <property type="term" value="F:zinc ion binding"/>
    <property type="evidence" value="ECO:0007669"/>
    <property type="project" value="InterPro"/>
</dbReference>
<dbReference type="InterPro" id="IPR045462">
    <property type="entry name" value="aa-tRNA-synth_I_cd-bd"/>
</dbReference>
<comment type="subunit">
    <text evidence="3 10">Monomer.</text>
</comment>
<dbReference type="CDD" id="cd00808">
    <property type="entry name" value="GluRS_core"/>
    <property type="match status" value="1"/>
</dbReference>
<dbReference type="InterPro" id="IPR020058">
    <property type="entry name" value="Glu/Gln-tRNA-synth_Ib_cat-dom"/>
</dbReference>
<dbReference type="SUPFAM" id="SSF48163">
    <property type="entry name" value="An anticodon-binding domain of class I aminoacyl-tRNA synthetases"/>
    <property type="match status" value="1"/>
</dbReference>
<dbReference type="FunFam" id="3.40.50.620:FF:000007">
    <property type="entry name" value="Glutamate--tRNA ligase"/>
    <property type="match status" value="1"/>
</dbReference>
<dbReference type="InterPro" id="IPR000924">
    <property type="entry name" value="Glu/Gln-tRNA-synth"/>
</dbReference>
<comment type="caution">
    <text evidence="10">Lacks conserved residue(s) required for the propagation of feature annotation.</text>
</comment>
<name>A0A1G2KA39_9BACT</name>
<dbReference type="EC" id="6.1.1.17" evidence="10"/>
<evidence type="ECO:0000256" key="2">
    <source>
        <dbReference type="ARBA" id="ARBA00007894"/>
    </source>
</evidence>
<keyword evidence="9 10" id="KW-0030">Aminoacyl-tRNA synthetase</keyword>
<keyword evidence="7 10" id="KW-0067">ATP-binding</keyword>
<keyword evidence="4 10" id="KW-0963">Cytoplasm</keyword>
<dbReference type="SUPFAM" id="SSF52374">
    <property type="entry name" value="Nucleotidylyl transferase"/>
    <property type="match status" value="1"/>
</dbReference>
<comment type="function">
    <text evidence="10">Catalyzes the attachment of glutamate to tRNA(Glu) in a two-step reaction: glutamate is first activated by ATP to form Glu-AMP and then transferred to the acceptor end of tRNA(Glu).</text>
</comment>
<dbReference type="GO" id="GO:0004818">
    <property type="term" value="F:glutamate-tRNA ligase activity"/>
    <property type="evidence" value="ECO:0007669"/>
    <property type="project" value="UniProtKB-UniRule"/>
</dbReference>
<evidence type="ECO:0000259" key="11">
    <source>
        <dbReference type="Pfam" id="PF00749"/>
    </source>
</evidence>
<comment type="similarity">
    <text evidence="2 10">Belongs to the class-I aminoacyl-tRNA synthetase family. Glutamate--tRNA ligase type 1 subfamily.</text>
</comment>
<feature type="short sequence motif" description="'KMSKS' region" evidence="10">
    <location>
        <begin position="249"/>
        <end position="253"/>
    </location>
</feature>
<dbReference type="PROSITE" id="PS00178">
    <property type="entry name" value="AA_TRNA_LIGASE_I"/>
    <property type="match status" value="1"/>
</dbReference>
<evidence type="ECO:0000256" key="6">
    <source>
        <dbReference type="ARBA" id="ARBA00022741"/>
    </source>
</evidence>
<dbReference type="AlphaFoldDB" id="A0A1G2KA39"/>
<evidence type="ECO:0000256" key="1">
    <source>
        <dbReference type="ARBA" id="ARBA00004496"/>
    </source>
</evidence>
<dbReference type="Proteomes" id="UP000178574">
    <property type="component" value="Unassembled WGS sequence"/>
</dbReference>
<keyword evidence="6 10" id="KW-0547">Nucleotide-binding</keyword>
<keyword evidence="8 10" id="KW-0648">Protein biosynthesis</keyword>
<feature type="domain" description="Aminoacyl-tRNA synthetase class I anticodon-binding" evidence="12">
    <location>
        <begin position="331"/>
        <end position="478"/>
    </location>
</feature>
<evidence type="ECO:0000313" key="13">
    <source>
        <dbReference type="EMBL" id="OGZ95340.1"/>
    </source>
</evidence>
<evidence type="ECO:0000256" key="3">
    <source>
        <dbReference type="ARBA" id="ARBA00011245"/>
    </source>
</evidence>
<dbReference type="GO" id="GO:0000049">
    <property type="term" value="F:tRNA binding"/>
    <property type="evidence" value="ECO:0007669"/>
    <property type="project" value="InterPro"/>
</dbReference>
<dbReference type="PANTHER" id="PTHR43311">
    <property type="entry name" value="GLUTAMATE--TRNA LIGASE"/>
    <property type="match status" value="1"/>
</dbReference>
<dbReference type="GO" id="GO:0006424">
    <property type="term" value="P:glutamyl-tRNA aminoacylation"/>
    <property type="evidence" value="ECO:0007669"/>
    <property type="project" value="UniProtKB-UniRule"/>
</dbReference>
<comment type="subcellular location">
    <subcellularLocation>
        <location evidence="1 10">Cytoplasm</location>
    </subcellularLocation>
</comment>
<accession>A0A1G2KA39</accession>